<sequence>MRLNSSIVILNYNTSQLCIEYIERIKCYECIDNIIIVDNASTEEGIKRFENYCKLNGVTFVKAKINRGYAAGNNLGVRCAIDKFGSDIVIISNPDIIISETSIESIIERNRKDSQVAVTTGLIKNYDSNRKLRIFSAFAYRVPELSDIYWNSFIFLSRIRKKISKNPFYASEQEVIKNNECEVGCVSGCFFAMSVDAYCNIGGFDEQTFLYGEEKILGFKLKEKGYKSIVINETIIHDEDSNKKKSFLKLSKIYKYTKKSVLHYLKEYLKANKLERAVYVVFSFFRFWEDVLINLVIKKK</sequence>
<evidence type="ECO:0000313" key="6">
    <source>
        <dbReference type="EMBL" id="RRK32369.1"/>
    </source>
</evidence>
<feature type="domain" description="Glycosyltransferase 2-like" evidence="5">
    <location>
        <begin position="6"/>
        <end position="149"/>
    </location>
</feature>
<evidence type="ECO:0000259" key="5">
    <source>
        <dbReference type="Pfam" id="PF00535"/>
    </source>
</evidence>
<comment type="similarity">
    <text evidence="2">Belongs to the glycosyltransferase 2 family.</text>
</comment>
<dbReference type="Gene3D" id="3.90.550.10">
    <property type="entry name" value="Spore Coat Polysaccharide Biosynthesis Protein SpsA, Chain A"/>
    <property type="match status" value="1"/>
</dbReference>
<dbReference type="PANTHER" id="PTHR43179">
    <property type="entry name" value="RHAMNOSYLTRANSFERASE WBBL"/>
    <property type="match status" value="1"/>
</dbReference>
<evidence type="ECO:0000256" key="3">
    <source>
        <dbReference type="ARBA" id="ARBA00022676"/>
    </source>
</evidence>
<comment type="pathway">
    <text evidence="1">Cell wall biogenesis; cell wall polysaccharide biosynthesis.</text>
</comment>
<organism evidence="6 7">
    <name type="scientific">Schaedlerella arabinosiphila</name>
    <dbReference type="NCBI Taxonomy" id="2044587"/>
    <lineage>
        <taxon>Bacteria</taxon>
        <taxon>Bacillati</taxon>
        <taxon>Bacillota</taxon>
        <taxon>Clostridia</taxon>
        <taxon>Lachnospirales</taxon>
        <taxon>Lachnospiraceae</taxon>
        <taxon>Schaedlerella</taxon>
    </lineage>
</organism>
<name>A0A3R8JMS2_9FIRM</name>
<evidence type="ECO:0000256" key="1">
    <source>
        <dbReference type="ARBA" id="ARBA00004776"/>
    </source>
</evidence>
<dbReference type="InterPro" id="IPR029044">
    <property type="entry name" value="Nucleotide-diphossugar_trans"/>
</dbReference>
<dbReference type="GO" id="GO:0016757">
    <property type="term" value="F:glycosyltransferase activity"/>
    <property type="evidence" value="ECO:0007669"/>
    <property type="project" value="UniProtKB-KW"/>
</dbReference>
<dbReference type="Pfam" id="PF00535">
    <property type="entry name" value="Glycos_transf_2"/>
    <property type="match status" value="1"/>
</dbReference>
<dbReference type="EMBL" id="RHJS01000002">
    <property type="protein sequence ID" value="RRK32369.1"/>
    <property type="molecule type" value="Genomic_DNA"/>
</dbReference>
<comment type="caution">
    <text evidence="6">The sequence shown here is derived from an EMBL/GenBank/DDBJ whole genome shotgun (WGS) entry which is preliminary data.</text>
</comment>
<evidence type="ECO:0000256" key="4">
    <source>
        <dbReference type="ARBA" id="ARBA00022679"/>
    </source>
</evidence>
<keyword evidence="7" id="KW-1185">Reference proteome</keyword>
<dbReference type="InterPro" id="IPR001173">
    <property type="entry name" value="Glyco_trans_2-like"/>
</dbReference>
<dbReference type="SUPFAM" id="SSF53448">
    <property type="entry name" value="Nucleotide-diphospho-sugar transferases"/>
    <property type="match status" value="1"/>
</dbReference>
<proteinExistence type="inferred from homology"/>
<dbReference type="PANTHER" id="PTHR43179:SF12">
    <property type="entry name" value="GALACTOFURANOSYLTRANSFERASE GLFT2"/>
    <property type="match status" value="1"/>
</dbReference>
<keyword evidence="3" id="KW-0328">Glycosyltransferase</keyword>
<evidence type="ECO:0000313" key="7">
    <source>
        <dbReference type="Proteomes" id="UP000274920"/>
    </source>
</evidence>
<reference evidence="6" key="1">
    <citation type="submission" date="2018-10" db="EMBL/GenBank/DDBJ databases">
        <title>Schaedlerella arabinophila gen. nov. sp. nov., isolated from the mouse intestinal tract and comparative analysis with the genome of the closely related altered Schaedler flora strain ASF502.</title>
        <authorList>
            <person name="Miyake S."/>
            <person name="Soh M."/>
            <person name="Seedorf H."/>
        </authorList>
    </citation>
    <scope>NUCLEOTIDE SEQUENCE [LARGE SCALE GENOMIC DNA]</scope>
    <source>
        <strain evidence="6">DSM 106076</strain>
    </source>
</reference>
<dbReference type="AlphaFoldDB" id="A0A3R8JMS2"/>
<dbReference type="Proteomes" id="UP000274920">
    <property type="component" value="Unassembled WGS sequence"/>
</dbReference>
<evidence type="ECO:0000256" key="2">
    <source>
        <dbReference type="ARBA" id="ARBA00006739"/>
    </source>
</evidence>
<protein>
    <submittedName>
        <fullName evidence="6">Glycosyltransferase family 2 protein</fullName>
    </submittedName>
</protein>
<keyword evidence="4 6" id="KW-0808">Transferase</keyword>
<accession>A0A3R8JMS2</accession>
<gene>
    <name evidence="6" type="ORF">EBB54_14110</name>
</gene>